<dbReference type="PANTHER" id="PTHR24567:SF74">
    <property type="entry name" value="HTH-TYPE TRANSCRIPTIONAL REGULATOR ARCR"/>
    <property type="match status" value="1"/>
</dbReference>
<dbReference type="PANTHER" id="PTHR24567">
    <property type="entry name" value="CRP FAMILY TRANSCRIPTIONAL REGULATORY PROTEIN"/>
    <property type="match status" value="1"/>
</dbReference>
<name>A0A0S2TA30_9GAMM</name>
<reference evidence="2" key="1">
    <citation type="submission" date="2015-10" db="EMBL/GenBank/DDBJ databases">
        <title>Description of Candidatus Tenderia electrophaga gen. nov, sp. nov., an Uncultivated Electroautotroph from a Biocathode Enrichment.</title>
        <authorList>
            <person name="Eddie B.J."/>
            <person name="Malanoski A.P."/>
            <person name="Wang Z."/>
            <person name="Hall R.J."/>
            <person name="Oh S.D."/>
            <person name="Heiner C."/>
            <person name="Lin B."/>
            <person name="Strycharz-Glaven S.M."/>
        </authorList>
    </citation>
    <scope>NUCLEOTIDE SEQUENCE [LARGE SCALE GENOMIC DNA]</scope>
    <source>
        <strain evidence="2">NRL1</strain>
    </source>
</reference>
<gene>
    <name evidence="2" type="ORF">Tel_01935</name>
</gene>
<dbReference type="SMART" id="SM00100">
    <property type="entry name" value="cNMP"/>
    <property type="match status" value="1"/>
</dbReference>
<keyword evidence="3" id="KW-1185">Reference proteome</keyword>
<dbReference type="InterPro" id="IPR018490">
    <property type="entry name" value="cNMP-bd_dom_sf"/>
</dbReference>
<dbReference type="CDD" id="cd00038">
    <property type="entry name" value="CAP_ED"/>
    <property type="match status" value="1"/>
</dbReference>
<dbReference type="Proteomes" id="UP000055136">
    <property type="component" value="Chromosome"/>
</dbReference>
<feature type="domain" description="Cyclic nucleotide-binding" evidence="1">
    <location>
        <begin position="33"/>
        <end position="154"/>
    </location>
</feature>
<dbReference type="GO" id="GO:0003700">
    <property type="term" value="F:DNA-binding transcription factor activity"/>
    <property type="evidence" value="ECO:0007669"/>
    <property type="project" value="TreeGrafter"/>
</dbReference>
<organism evidence="2 3">
    <name type="scientific">Candidatus Tenderia electrophaga</name>
    <dbReference type="NCBI Taxonomy" id="1748243"/>
    <lineage>
        <taxon>Bacteria</taxon>
        <taxon>Pseudomonadati</taxon>
        <taxon>Pseudomonadota</taxon>
        <taxon>Gammaproteobacteria</taxon>
        <taxon>Candidatus Tenderiales</taxon>
        <taxon>Candidatus Tenderiaceae</taxon>
        <taxon>Candidatus Tenderia</taxon>
    </lineage>
</organism>
<dbReference type="KEGG" id="tee:Tel_01935"/>
<evidence type="ECO:0000313" key="3">
    <source>
        <dbReference type="Proteomes" id="UP000055136"/>
    </source>
</evidence>
<dbReference type="InterPro" id="IPR014710">
    <property type="entry name" value="RmlC-like_jellyroll"/>
</dbReference>
<dbReference type="Pfam" id="PF00027">
    <property type="entry name" value="cNMP_binding"/>
    <property type="match status" value="1"/>
</dbReference>
<dbReference type="AlphaFoldDB" id="A0A0S2TA30"/>
<accession>A0A0S2TA30</accession>
<dbReference type="GO" id="GO:0005829">
    <property type="term" value="C:cytosol"/>
    <property type="evidence" value="ECO:0007669"/>
    <property type="project" value="TreeGrafter"/>
</dbReference>
<evidence type="ECO:0000313" key="2">
    <source>
        <dbReference type="EMBL" id="ALP51998.1"/>
    </source>
</evidence>
<sequence length="172" mass="19058">MAIEKNPFDGLELLGSGTTFSAKIGDMLERADMFRDMTRQEVDIFAGYVQAYNAPVGAEVLHEGMRESYMFIVAQGRLDILKQTADYGESRKIATVRAGKTIGEMSLLDGLPHSATARVVEPAVLLLLTKSRFEQVVAEQPEVALKMIRKMATLMSLRLRQTSGVLIDYLKS</sequence>
<dbReference type="Gene3D" id="2.60.120.10">
    <property type="entry name" value="Jelly Rolls"/>
    <property type="match status" value="1"/>
</dbReference>
<dbReference type="EMBL" id="CP013099">
    <property type="protein sequence ID" value="ALP51998.1"/>
    <property type="molecule type" value="Genomic_DNA"/>
</dbReference>
<evidence type="ECO:0000259" key="1">
    <source>
        <dbReference type="PROSITE" id="PS50042"/>
    </source>
</evidence>
<dbReference type="InterPro" id="IPR000595">
    <property type="entry name" value="cNMP-bd_dom"/>
</dbReference>
<dbReference type="InterPro" id="IPR050397">
    <property type="entry name" value="Env_Response_Regulators"/>
</dbReference>
<dbReference type="STRING" id="1748243.Tel_01935"/>
<dbReference type="SUPFAM" id="SSF51206">
    <property type="entry name" value="cAMP-binding domain-like"/>
    <property type="match status" value="1"/>
</dbReference>
<dbReference type="PROSITE" id="PS50042">
    <property type="entry name" value="CNMP_BINDING_3"/>
    <property type="match status" value="1"/>
</dbReference>
<proteinExistence type="predicted"/>
<protein>
    <recommendedName>
        <fullName evidence="1">Cyclic nucleotide-binding domain-containing protein</fullName>
    </recommendedName>
</protein>